<dbReference type="GO" id="GO:0016020">
    <property type="term" value="C:membrane"/>
    <property type="evidence" value="ECO:0007669"/>
    <property type="project" value="UniProtKB-SubCell"/>
</dbReference>
<protein>
    <submittedName>
        <fullName evidence="6">Major facilitator, sugar transporter-like</fullName>
    </submittedName>
</protein>
<dbReference type="SUPFAM" id="SSF103473">
    <property type="entry name" value="MFS general substrate transporter"/>
    <property type="match status" value="1"/>
</dbReference>
<keyword evidence="6" id="KW-0762">Sugar transport</keyword>
<sequence>MTMYQSTFNNAQAHSLNEVLLGRFLVGLGIGVNTILVPVHISEGLIGNLLTNWHLPWDYCVTVESDTLFCKCPWFSSCTWCAVCRRQPSLVSRLDDAKEVITNLWGASEVEKAMEDIQSVIRNDRNDVDSRWLELFVEPHNKGLSWSFTGIFMPLAWYLYIIVASHTRCRHKLHSLEVPFFPGTVCGHKWCPLLLILDILRCWDNGGTASLLVGLMNFAGALCAVYLMDRQGRQKLLIGSYLGMAVAMFLFTYATGSSIDEDLSHNLSIVGTLMHIFTFAIGAGPVTGLIIPELSSNRTLWKNHGIQSISSLDLNHGSDNVCSSLLPLHAHSGAYILKFYGDHACPNSSGLKFLGGSFSSLNWWRNMELVLSTQALGQFPWGNNEPRDLLGHIVE</sequence>
<feature type="transmembrane region" description="Helical" evidence="5">
    <location>
        <begin position="20"/>
        <end position="41"/>
    </location>
</feature>
<keyword evidence="3 5" id="KW-1133">Transmembrane helix</keyword>
<evidence type="ECO:0000256" key="4">
    <source>
        <dbReference type="ARBA" id="ARBA00023136"/>
    </source>
</evidence>
<keyword evidence="6" id="KW-0813">Transport</keyword>
<evidence type="ECO:0000313" key="7">
    <source>
        <dbReference type="Proteomes" id="UP001370490"/>
    </source>
</evidence>
<evidence type="ECO:0000256" key="3">
    <source>
        <dbReference type="ARBA" id="ARBA00022989"/>
    </source>
</evidence>
<evidence type="ECO:0000256" key="1">
    <source>
        <dbReference type="ARBA" id="ARBA00004141"/>
    </source>
</evidence>
<evidence type="ECO:0000313" key="6">
    <source>
        <dbReference type="EMBL" id="KAK6919313.1"/>
    </source>
</evidence>
<name>A0AAN8ULX8_9MAGN</name>
<keyword evidence="2 5" id="KW-0812">Transmembrane</keyword>
<feature type="transmembrane region" description="Helical" evidence="5">
    <location>
        <begin position="144"/>
        <end position="164"/>
    </location>
</feature>
<feature type="transmembrane region" description="Helical" evidence="5">
    <location>
        <begin position="176"/>
        <end position="197"/>
    </location>
</feature>
<feature type="transmembrane region" description="Helical" evidence="5">
    <location>
        <begin position="209"/>
        <end position="229"/>
    </location>
</feature>
<comment type="caution">
    <text evidence="6">The sequence shown here is derived from an EMBL/GenBank/DDBJ whole genome shotgun (WGS) entry which is preliminary data.</text>
</comment>
<dbReference type="Gene3D" id="1.20.1250.20">
    <property type="entry name" value="MFS general substrate transporter like domains"/>
    <property type="match status" value="1"/>
</dbReference>
<reference evidence="6 7" key="1">
    <citation type="submission" date="2023-12" db="EMBL/GenBank/DDBJ databases">
        <title>A high-quality genome assembly for Dillenia turbinata (Dilleniales).</title>
        <authorList>
            <person name="Chanderbali A."/>
        </authorList>
    </citation>
    <scope>NUCLEOTIDE SEQUENCE [LARGE SCALE GENOMIC DNA]</scope>
    <source>
        <strain evidence="6">LSX21</strain>
        <tissue evidence="6">Leaf</tissue>
    </source>
</reference>
<accession>A0AAN8ULX8</accession>
<dbReference type="InterPro" id="IPR036259">
    <property type="entry name" value="MFS_trans_sf"/>
</dbReference>
<dbReference type="AlphaFoldDB" id="A0AAN8ULX8"/>
<gene>
    <name evidence="6" type="ORF">RJ641_015217</name>
</gene>
<proteinExistence type="predicted"/>
<dbReference type="EMBL" id="JBAMMX010000021">
    <property type="protein sequence ID" value="KAK6919313.1"/>
    <property type="molecule type" value="Genomic_DNA"/>
</dbReference>
<evidence type="ECO:0000256" key="2">
    <source>
        <dbReference type="ARBA" id="ARBA00022692"/>
    </source>
</evidence>
<dbReference type="InterPro" id="IPR003663">
    <property type="entry name" value="Sugar/inositol_transpt"/>
</dbReference>
<feature type="transmembrane region" description="Helical" evidence="5">
    <location>
        <begin position="236"/>
        <end position="255"/>
    </location>
</feature>
<keyword evidence="4 5" id="KW-0472">Membrane</keyword>
<dbReference type="PRINTS" id="PR00171">
    <property type="entry name" value="SUGRTRNSPORT"/>
</dbReference>
<dbReference type="InterPro" id="IPR005828">
    <property type="entry name" value="MFS_sugar_transport-like"/>
</dbReference>
<evidence type="ECO:0000256" key="5">
    <source>
        <dbReference type="SAM" id="Phobius"/>
    </source>
</evidence>
<dbReference type="PANTHER" id="PTHR23503">
    <property type="entry name" value="SOLUTE CARRIER FAMILY 2"/>
    <property type="match status" value="1"/>
</dbReference>
<dbReference type="Proteomes" id="UP001370490">
    <property type="component" value="Unassembled WGS sequence"/>
</dbReference>
<organism evidence="6 7">
    <name type="scientific">Dillenia turbinata</name>
    <dbReference type="NCBI Taxonomy" id="194707"/>
    <lineage>
        <taxon>Eukaryota</taxon>
        <taxon>Viridiplantae</taxon>
        <taxon>Streptophyta</taxon>
        <taxon>Embryophyta</taxon>
        <taxon>Tracheophyta</taxon>
        <taxon>Spermatophyta</taxon>
        <taxon>Magnoliopsida</taxon>
        <taxon>eudicotyledons</taxon>
        <taxon>Gunneridae</taxon>
        <taxon>Pentapetalae</taxon>
        <taxon>Dilleniales</taxon>
        <taxon>Dilleniaceae</taxon>
        <taxon>Dillenia</taxon>
    </lineage>
</organism>
<feature type="transmembrane region" description="Helical" evidence="5">
    <location>
        <begin position="267"/>
        <end position="291"/>
    </location>
</feature>
<dbReference type="Pfam" id="PF00083">
    <property type="entry name" value="Sugar_tr"/>
    <property type="match status" value="1"/>
</dbReference>
<dbReference type="InterPro" id="IPR045263">
    <property type="entry name" value="GLUT"/>
</dbReference>
<dbReference type="GO" id="GO:0015149">
    <property type="term" value="F:hexose transmembrane transporter activity"/>
    <property type="evidence" value="ECO:0007669"/>
    <property type="project" value="TreeGrafter"/>
</dbReference>
<dbReference type="PANTHER" id="PTHR23503:SF103">
    <property type="entry name" value="PLASTIDIC GLUCOSE TRANSPORTER 1-RELATED"/>
    <property type="match status" value="1"/>
</dbReference>
<keyword evidence="7" id="KW-1185">Reference proteome</keyword>
<comment type="subcellular location">
    <subcellularLocation>
        <location evidence="1">Membrane</location>
        <topology evidence="1">Multi-pass membrane protein</topology>
    </subcellularLocation>
</comment>